<proteinExistence type="inferred from homology"/>
<dbReference type="STRING" id="914234.M2R121"/>
<protein>
    <recommendedName>
        <fullName evidence="5">Ubiquitin-like domain-containing protein</fullName>
    </recommendedName>
</protein>
<dbReference type="Proteomes" id="UP000016930">
    <property type="component" value="Unassembled WGS sequence"/>
</dbReference>
<organism evidence="3 4">
    <name type="scientific">Ceriporiopsis subvermispora (strain B)</name>
    <name type="common">White-rot fungus</name>
    <name type="synonym">Gelatoporia subvermispora</name>
    <dbReference type="NCBI Taxonomy" id="914234"/>
    <lineage>
        <taxon>Eukaryota</taxon>
        <taxon>Fungi</taxon>
        <taxon>Dikarya</taxon>
        <taxon>Basidiomycota</taxon>
        <taxon>Agaricomycotina</taxon>
        <taxon>Agaricomycetes</taxon>
        <taxon>Polyporales</taxon>
        <taxon>Gelatoporiaceae</taxon>
        <taxon>Gelatoporia</taxon>
    </lineage>
</organism>
<accession>M2R121</accession>
<feature type="region of interest" description="Disordered" evidence="2">
    <location>
        <begin position="1"/>
        <end position="102"/>
    </location>
</feature>
<evidence type="ECO:0008006" key="5">
    <source>
        <dbReference type="Google" id="ProtNLM"/>
    </source>
</evidence>
<feature type="compositionally biased region" description="Acidic residues" evidence="2">
    <location>
        <begin position="83"/>
        <end position="93"/>
    </location>
</feature>
<comment type="similarity">
    <text evidence="1">Belongs to the taxilin family.</text>
</comment>
<feature type="compositionally biased region" description="Low complexity" evidence="2">
    <location>
        <begin position="274"/>
        <end position="283"/>
    </location>
</feature>
<dbReference type="OrthoDB" id="442921at2759"/>
<dbReference type="InterPro" id="IPR029071">
    <property type="entry name" value="Ubiquitin-like_domsf"/>
</dbReference>
<feature type="compositionally biased region" description="Low complexity" evidence="2">
    <location>
        <begin position="1"/>
        <end position="13"/>
    </location>
</feature>
<evidence type="ECO:0000313" key="4">
    <source>
        <dbReference type="Proteomes" id="UP000016930"/>
    </source>
</evidence>
<dbReference type="PANTHER" id="PTHR10562">
    <property type="entry name" value="SMALL UBIQUITIN-RELATED MODIFIER"/>
    <property type="match status" value="1"/>
</dbReference>
<feature type="compositionally biased region" description="Polar residues" evidence="2">
    <location>
        <begin position="147"/>
        <end position="156"/>
    </location>
</feature>
<dbReference type="GO" id="GO:0019905">
    <property type="term" value="F:syntaxin binding"/>
    <property type="evidence" value="ECO:0007669"/>
    <property type="project" value="InterPro"/>
</dbReference>
<dbReference type="AlphaFoldDB" id="M2R121"/>
<dbReference type="HOGENOM" id="CLU_043419_0_0_1"/>
<keyword evidence="4" id="KW-1185">Reference proteome</keyword>
<dbReference type="SUPFAM" id="SSF54236">
    <property type="entry name" value="Ubiquitin-like"/>
    <property type="match status" value="1"/>
</dbReference>
<feature type="compositionally biased region" description="Pro residues" evidence="2">
    <location>
        <begin position="14"/>
        <end position="30"/>
    </location>
</feature>
<dbReference type="Pfam" id="PF09728">
    <property type="entry name" value="Taxilin"/>
    <property type="match status" value="1"/>
</dbReference>
<gene>
    <name evidence="3" type="ORF">CERSUDRAFT_77269</name>
</gene>
<evidence type="ECO:0000256" key="2">
    <source>
        <dbReference type="SAM" id="MobiDB-lite"/>
    </source>
</evidence>
<feature type="compositionally biased region" description="Basic and acidic residues" evidence="2">
    <location>
        <begin position="252"/>
        <end position="261"/>
    </location>
</feature>
<evidence type="ECO:0000313" key="3">
    <source>
        <dbReference type="EMBL" id="EMD32561.1"/>
    </source>
</evidence>
<feature type="region of interest" description="Disordered" evidence="2">
    <location>
        <begin position="252"/>
        <end position="283"/>
    </location>
</feature>
<sequence>MNGAQPARQARPAPAGPAPPAPAAVPPAPPNNTQAPPAQRPPNGPAVNGTHTPANQKGKKKAAEQPVDPSTMYETLKNRIAALEEEEVHEEEEERRFAEEAQNSVNGMSENAIHAKYIELFAEFKRLERDHAKEKQKLVKDKDAAKNQLTKSNQTKTKMENLARELQKDNKRLREDSKRLTSCVEEAQEEILQMKNDMAKRAERAKLQDTKYREMPDIVVRVVCKYRAELYFKISRKTKLSRLFNAWTDRMESGPGKKDAKAGGAVQANGTAKSDAAPTSAFSTTASSSSMQFIFTHSGRTLEADQTPEEAGIEDGDVILAVEMMDLTEGPGTEEIVSGSCPISQHR</sequence>
<evidence type="ECO:0000256" key="1">
    <source>
        <dbReference type="ARBA" id="ARBA00009550"/>
    </source>
</evidence>
<feature type="compositionally biased region" description="Basic and acidic residues" evidence="2">
    <location>
        <begin position="135"/>
        <end position="145"/>
    </location>
</feature>
<dbReference type="Gene3D" id="3.10.20.90">
    <property type="entry name" value="Phosphatidylinositol 3-kinase Catalytic Subunit, Chain A, domain 1"/>
    <property type="match status" value="1"/>
</dbReference>
<feature type="region of interest" description="Disordered" evidence="2">
    <location>
        <begin position="135"/>
        <end position="156"/>
    </location>
</feature>
<dbReference type="InterPro" id="IPR026183">
    <property type="entry name" value="Taxilin_fam"/>
</dbReference>
<name>M2R121_CERS8</name>
<reference evidence="3 4" key="1">
    <citation type="journal article" date="2012" name="Proc. Natl. Acad. Sci. U.S.A.">
        <title>Comparative genomics of Ceriporiopsis subvermispora and Phanerochaete chrysosporium provide insight into selective ligninolysis.</title>
        <authorList>
            <person name="Fernandez-Fueyo E."/>
            <person name="Ruiz-Duenas F.J."/>
            <person name="Ferreira P."/>
            <person name="Floudas D."/>
            <person name="Hibbett D.S."/>
            <person name="Canessa P."/>
            <person name="Larrondo L.F."/>
            <person name="James T.Y."/>
            <person name="Seelenfreund D."/>
            <person name="Lobos S."/>
            <person name="Polanco R."/>
            <person name="Tello M."/>
            <person name="Honda Y."/>
            <person name="Watanabe T."/>
            <person name="Watanabe T."/>
            <person name="Ryu J.S."/>
            <person name="Kubicek C.P."/>
            <person name="Schmoll M."/>
            <person name="Gaskell J."/>
            <person name="Hammel K.E."/>
            <person name="St John F.J."/>
            <person name="Vanden Wymelenberg A."/>
            <person name="Sabat G."/>
            <person name="Splinter BonDurant S."/>
            <person name="Syed K."/>
            <person name="Yadav J.S."/>
            <person name="Doddapaneni H."/>
            <person name="Subramanian V."/>
            <person name="Lavin J.L."/>
            <person name="Oguiza J.A."/>
            <person name="Perez G."/>
            <person name="Pisabarro A.G."/>
            <person name="Ramirez L."/>
            <person name="Santoyo F."/>
            <person name="Master E."/>
            <person name="Coutinho P.M."/>
            <person name="Henrissat B."/>
            <person name="Lombard V."/>
            <person name="Magnuson J.K."/>
            <person name="Kuees U."/>
            <person name="Hori C."/>
            <person name="Igarashi K."/>
            <person name="Samejima M."/>
            <person name="Held B.W."/>
            <person name="Barry K.W."/>
            <person name="LaButti K.M."/>
            <person name="Lapidus A."/>
            <person name="Lindquist E.A."/>
            <person name="Lucas S.M."/>
            <person name="Riley R."/>
            <person name="Salamov A.A."/>
            <person name="Hoffmeister D."/>
            <person name="Schwenk D."/>
            <person name="Hadar Y."/>
            <person name="Yarden O."/>
            <person name="de Vries R.P."/>
            <person name="Wiebenga A."/>
            <person name="Stenlid J."/>
            <person name="Eastwood D."/>
            <person name="Grigoriev I.V."/>
            <person name="Berka R.M."/>
            <person name="Blanchette R.A."/>
            <person name="Kersten P."/>
            <person name="Martinez A.T."/>
            <person name="Vicuna R."/>
            <person name="Cullen D."/>
        </authorList>
    </citation>
    <scope>NUCLEOTIDE SEQUENCE [LARGE SCALE GENOMIC DNA]</scope>
    <source>
        <strain evidence="3 4">B</strain>
    </source>
</reference>
<dbReference type="CDD" id="cd01763">
    <property type="entry name" value="Ubl_SUMO_like"/>
    <property type="match status" value="1"/>
</dbReference>
<dbReference type="EMBL" id="KB445810">
    <property type="protein sequence ID" value="EMD32561.1"/>
    <property type="molecule type" value="Genomic_DNA"/>
</dbReference>